<keyword evidence="4" id="KW-1185">Reference proteome</keyword>
<dbReference type="SUPFAM" id="SSF52172">
    <property type="entry name" value="CheY-like"/>
    <property type="match status" value="1"/>
</dbReference>
<evidence type="ECO:0000313" key="3">
    <source>
        <dbReference type="EMBL" id="MFD3263763.1"/>
    </source>
</evidence>
<gene>
    <name evidence="3" type="ORF">OCL97_07285</name>
</gene>
<dbReference type="RefSeq" id="WP_377368919.1">
    <property type="nucleotide sequence ID" value="NZ_JAOTJD010000010.1"/>
</dbReference>
<dbReference type="Pfam" id="PF00072">
    <property type="entry name" value="Response_reg"/>
    <property type="match status" value="1"/>
</dbReference>
<accession>A0ABW6CNC3</accession>
<protein>
    <submittedName>
        <fullName evidence="3">Response regulator</fullName>
    </submittedName>
</protein>
<dbReference type="InterPro" id="IPR011006">
    <property type="entry name" value="CheY-like_superfamily"/>
</dbReference>
<sequence>MAVILIVEDEFFIRQNAEWAMEDLGHSTLVATDLAEALVHLSATSHIDALFVDIRLSSLPSGGYDVANQAIVLRPGLRVLYTSGSPLSAEMADGFVGGGQFIQKPYSAEQLGNSVGTLLH</sequence>
<dbReference type="SMART" id="SM00448">
    <property type="entry name" value="REC"/>
    <property type="match status" value="1"/>
</dbReference>
<evidence type="ECO:0000256" key="1">
    <source>
        <dbReference type="PROSITE-ProRule" id="PRU00169"/>
    </source>
</evidence>
<name>A0ABW6CNC3_9CAUL</name>
<organism evidence="3 4">
    <name type="scientific">Phenylobacterium ferrooxidans</name>
    <dbReference type="NCBI Taxonomy" id="2982689"/>
    <lineage>
        <taxon>Bacteria</taxon>
        <taxon>Pseudomonadati</taxon>
        <taxon>Pseudomonadota</taxon>
        <taxon>Alphaproteobacteria</taxon>
        <taxon>Caulobacterales</taxon>
        <taxon>Caulobacteraceae</taxon>
        <taxon>Phenylobacterium</taxon>
    </lineage>
</organism>
<dbReference type="EMBL" id="JAOTJD010000010">
    <property type="protein sequence ID" value="MFD3263763.1"/>
    <property type="molecule type" value="Genomic_DNA"/>
</dbReference>
<dbReference type="Proteomes" id="UP001598130">
    <property type="component" value="Unassembled WGS sequence"/>
</dbReference>
<dbReference type="InterPro" id="IPR001789">
    <property type="entry name" value="Sig_transdc_resp-reg_receiver"/>
</dbReference>
<keyword evidence="1" id="KW-0597">Phosphoprotein</keyword>
<evidence type="ECO:0000313" key="4">
    <source>
        <dbReference type="Proteomes" id="UP001598130"/>
    </source>
</evidence>
<dbReference type="Gene3D" id="3.40.50.2300">
    <property type="match status" value="1"/>
</dbReference>
<reference evidence="3 4" key="1">
    <citation type="submission" date="2022-09" db="EMBL/GenBank/DDBJ databases">
        <title>New species of Phenylobacterium.</title>
        <authorList>
            <person name="Mieszkin S."/>
        </authorList>
    </citation>
    <scope>NUCLEOTIDE SEQUENCE [LARGE SCALE GENOMIC DNA]</scope>
    <source>
        <strain evidence="3 4">HK31-G</strain>
    </source>
</reference>
<proteinExistence type="predicted"/>
<feature type="domain" description="Response regulatory" evidence="2">
    <location>
        <begin position="3"/>
        <end position="119"/>
    </location>
</feature>
<evidence type="ECO:0000259" key="2">
    <source>
        <dbReference type="PROSITE" id="PS50110"/>
    </source>
</evidence>
<feature type="modified residue" description="4-aspartylphosphate" evidence="1">
    <location>
        <position position="53"/>
    </location>
</feature>
<dbReference type="PROSITE" id="PS50110">
    <property type="entry name" value="RESPONSE_REGULATORY"/>
    <property type="match status" value="1"/>
</dbReference>
<comment type="caution">
    <text evidence="3">The sequence shown here is derived from an EMBL/GenBank/DDBJ whole genome shotgun (WGS) entry which is preliminary data.</text>
</comment>